<name>A0AA40KP96_9HYME</name>
<dbReference type="AlphaFoldDB" id="A0AA40KP96"/>
<dbReference type="EMBL" id="JAHYIQ010000012">
    <property type="protein sequence ID" value="KAK1127562.1"/>
    <property type="molecule type" value="Genomic_DNA"/>
</dbReference>
<protein>
    <submittedName>
        <fullName evidence="2">Uncharacterized protein</fullName>
    </submittedName>
</protein>
<sequence>YRKSRDREARSDKTQKRKQDPLRITRSRFVSNSVTLRRFVPGKNVAGQRAPARAAGPGCRGSISLFSRGRQSEPLERGKRHHNDRILLSFSLSRALQGFKQLRMVDDFVLATHNASATDLLQLESFAPATRIHHSRAASIRHSPRDKDVSHL</sequence>
<feature type="region of interest" description="Disordered" evidence="1">
    <location>
        <begin position="1"/>
        <end position="21"/>
    </location>
</feature>
<comment type="caution">
    <text evidence="2">The sequence shown here is derived from an EMBL/GenBank/DDBJ whole genome shotgun (WGS) entry which is preliminary data.</text>
</comment>
<accession>A0AA40KP96</accession>
<keyword evidence="3" id="KW-1185">Reference proteome</keyword>
<organism evidence="2 3">
    <name type="scientific">Melipona bicolor</name>
    <dbReference type="NCBI Taxonomy" id="60889"/>
    <lineage>
        <taxon>Eukaryota</taxon>
        <taxon>Metazoa</taxon>
        <taxon>Ecdysozoa</taxon>
        <taxon>Arthropoda</taxon>
        <taxon>Hexapoda</taxon>
        <taxon>Insecta</taxon>
        <taxon>Pterygota</taxon>
        <taxon>Neoptera</taxon>
        <taxon>Endopterygota</taxon>
        <taxon>Hymenoptera</taxon>
        <taxon>Apocrita</taxon>
        <taxon>Aculeata</taxon>
        <taxon>Apoidea</taxon>
        <taxon>Anthophila</taxon>
        <taxon>Apidae</taxon>
        <taxon>Melipona</taxon>
    </lineage>
</organism>
<evidence type="ECO:0000313" key="2">
    <source>
        <dbReference type="EMBL" id="KAK1127562.1"/>
    </source>
</evidence>
<evidence type="ECO:0000256" key="1">
    <source>
        <dbReference type="SAM" id="MobiDB-lite"/>
    </source>
</evidence>
<proteinExistence type="predicted"/>
<dbReference type="Proteomes" id="UP001177670">
    <property type="component" value="Unassembled WGS sequence"/>
</dbReference>
<reference evidence="2" key="1">
    <citation type="submission" date="2021-10" db="EMBL/GenBank/DDBJ databases">
        <title>Melipona bicolor Genome sequencing and assembly.</title>
        <authorList>
            <person name="Araujo N.S."/>
            <person name="Arias M.C."/>
        </authorList>
    </citation>
    <scope>NUCLEOTIDE SEQUENCE</scope>
    <source>
        <strain evidence="2">USP_2M_L1-L4_2017</strain>
        <tissue evidence="2">Whole body</tissue>
    </source>
</reference>
<evidence type="ECO:0000313" key="3">
    <source>
        <dbReference type="Proteomes" id="UP001177670"/>
    </source>
</evidence>
<feature type="non-terminal residue" evidence="2">
    <location>
        <position position="1"/>
    </location>
</feature>
<gene>
    <name evidence="2" type="ORF">K0M31_004094</name>
</gene>